<dbReference type="InterPro" id="IPR003029">
    <property type="entry name" value="S1_domain"/>
</dbReference>
<feature type="region of interest" description="Disordered" evidence="1">
    <location>
        <begin position="81"/>
        <end position="149"/>
    </location>
</feature>
<dbReference type="PROSITE" id="PS50126">
    <property type="entry name" value="S1"/>
    <property type="match status" value="1"/>
</dbReference>
<dbReference type="InterPro" id="IPR012340">
    <property type="entry name" value="NA-bd_OB-fold"/>
</dbReference>
<proteinExistence type="predicted"/>
<reference evidence="3" key="1">
    <citation type="journal article" date="2021" name="Proc. Natl. Acad. Sci. U.S.A.">
        <title>A Catalog of Tens of Thousands of Viruses from Human Metagenomes Reveals Hidden Associations with Chronic Diseases.</title>
        <authorList>
            <person name="Tisza M.J."/>
            <person name="Buck C.B."/>
        </authorList>
    </citation>
    <scope>NUCLEOTIDE SEQUENCE</scope>
    <source>
        <strain evidence="3">CtgN495</strain>
    </source>
</reference>
<dbReference type="Pfam" id="PF00575">
    <property type="entry name" value="S1"/>
    <property type="match status" value="1"/>
</dbReference>
<name>A0A8S5UCD2_9CAUD</name>
<feature type="domain" description="S1 motif" evidence="2">
    <location>
        <begin position="6"/>
        <end position="73"/>
    </location>
</feature>
<dbReference type="SMART" id="SM00316">
    <property type="entry name" value="S1"/>
    <property type="match status" value="1"/>
</dbReference>
<protein>
    <submittedName>
        <fullName evidence="3">Putative RNA binding protein</fullName>
    </submittedName>
</protein>
<sequence length="149" mass="17419">MGLEIGKFVDVEVIRIIDKGAVVRLEDGHTELIHLSKVSNKFVRDVNDYLAVGDRLKAEVVKGTYKETELSIKYLDLSPKKKEVNQKPIENSNLKKSYNQTKKESFPQMSLDDMIKNSNKQFDDKFRGKREFTKKNKNHRKNKRPYEDD</sequence>
<accession>A0A8S5UCD2</accession>
<feature type="compositionally biased region" description="Basic and acidic residues" evidence="1">
    <location>
        <begin position="121"/>
        <end position="134"/>
    </location>
</feature>
<dbReference type="EMBL" id="BK016063">
    <property type="protein sequence ID" value="DAF92091.1"/>
    <property type="molecule type" value="Genomic_DNA"/>
</dbReference>
<evidence type="ECO:0000313" key="3">
    <source>
        <dbReference type="EMBL" id="DAF92091.1"/>
    </source>
</evidence>
<dbReference type="Gene3D" id="2.40.50.140">
    <property type="entry name" value="Nucleic acid-binding proteins"/>
    <property type="match status" value="1"/>
</dbReference>
<evidence type="ECO:0000256" key="1">
    <source>
        <dbReference type="SAM" id="MobiDB-lite"/>
    </source>
</evidence>
<feature type="compositionally biased region" description="Polar residues" evidence="1">
    <location>
        <begin position="88"/>
        <end position="100"/>
    </location>
</feature>
<dbReference type="SUPFAM" id="SSF50249">
    <property type="entry name" value="Nucleic acid-binding proteins"/>
    <property type="match status" value="1"/>
</dbReference>
<organism evidence="3">
    <name type="scientific">Siphoviridae sp. ctgN495</name>
    <dbReference type="NCBI Taxonomy" id="2825608"/>
    <lineage>
        <taxon>Viruses</taxon>
        <taxon>Duplodnaviria</taxon>
        <taxon>Heunggongvirae</taxon>
        <taxon>Uroviricota</taxon>
        <taxon>Caudoviricetes</taxon>
    </lineage>
</organism>
<evidence type="ECO:0000259" key="2">
    <source>
        <dbReference type="PROSITE" id="PS50126"/>
    </source>
</evidence>
<dbReference type="GO" id="GO:0003676">
    <property type="term" value="F:nucleic acid binding"/>
    <property type="evidence" value="ECO:0007669"/>
    <property type="project" value="InterPro"/>
</dbReference>